<evidence type="ECO:0000313" key="3">
    <source>
        <dbReference type="Proteomes" id="UP000177625"/>
    </source>
</evidence>
<reference evidence="3" key="1">
    <citation type="submission" date="2016-03" db="EMBL/GenBank/DDBJ databases">
        <authorList>
            <person name="Guldener U."/>
        </authorList>
    </citation>
    <scope>NUCLEOTIDE SEQUENCE [LARGE SCALE GENOMIC DNA]</scope>
</reference>
<keyword evidence="3" id="KW-1185">Reference proteome</keyword>
<dbReference type="AlphaFoldDB" id="A0A1E1MW98"/>
<evidence type="ECO:0000256" key="1">
    <source>
        <dbReference type="SAM" id="MobiDB-lite"/>
    </source>
</evidence>
<feature type="region of interest" description="Disordered" evidence="1">
    <location>
        <begin position="18"/>
        <end position="48"/>
    </location>
</feature>
<evidence type="ECO:0000313" key="2">
    <source>
        <dbReference type="EMBL" id="CZT53135.1"/>
    </source>
</evidence>
<proteinExistence type="predicted"/>
<dbReference type="Proteomes" id="UP000177625">
    <property type="component" value="Unassembled WGS sequence"/>
</dbReference>
<protein>
    <submittedName>
        <fullName evidence="2">Uncharacterized protein</fullName>
    </submittedName>
</protein>
<accession>A0A1E1MW98</accession>
<name>A0A1E1MW98_RHYSE</name>
<dbReference type="EMBL" id="FJVC01000685">
    <property type="protein sequence ID" value="CZT53135.1"/>
    <property type="molecule type" value="Genomic_DNA"/>
</dbReference>
<organism evidence="2 3">
    <name type="scientific">Rhynchosporium secalis</name>
    <name type="common">Barley scald fungus</name>
    <dbReference type="NCBI Taxonomy" id="38038"/>
    <lineage>
        <taxon>Eukaryota</taxon>
        <taxon>Fungi</taxon>
        <taxon>Dikarya</taxon>
        <taxon>Ascomycota</taxon>
        <taxon>Pezizomycotina</taxon>
        <taxon>Leotiomycetes</taxon>
        <taxon>Helotiales</taxon>
        <taxon>Ploettnerulaceae</taxon>
        <taxon>Rhynchosporium</taxon>
    </lineage>
</organism>
<gene>
    <name evidence="2" type="ORF">RSE6_14589</name>
</gene>
<feature type="region of interest" description="Disordered" evidence="1">
    <location>
        <begin position="94"/>
        <end position="122"/>
    </location>
</feature>
<sequence length="138" mass="14627">MLDIPAGEGVAEQEVIDLEEDANREDTVGGLTSGAASHGLRDTAGTTSDDVVRPGAAFIDLTSDTAESMDLDEAFRMTDAMDWMSDSAKFAIEDAATSPYPSSPPSASSQPEDPPSKLRRLDPSAYKAIKAHFHRSPA</sequence>